<dbReference type="GO" id="GO:0015171">
    <property type="term" value="F:amino acid transmembrane transporter activity"/>
    <property type="evidence" value="ECO:0007669"/>
    <property type="project" value="TreeGrafter"/>
</dbReference>
<proteinExistence type="predicted"/>
<sequence>MPDAHHLLLFLAAGLVLNLTPGPDVMFIVANAVRAGVRAGVAAALGIAAGCLVHVAAAALGVSALLAASATAFALLKWAGAVYLVWVGVQMLRAAWRAGGAQDTSKSIAASAGGTGTSCIFDAKNPAAESAAPATPAPPVALATVLRRGFLTNVLNPKVALFFLAFVPQFIAPGTAHTGAVFLLLGLLFTVNGLLVCLGWAWVAAWAARRAGALQRALRWLDGVAGGLFIVFGVKLALTQAPGAR</sequence>
<dbReference type="EMBL" id="QPJU01000002">
    <property type="protein sequence ID" value="RCX10923.1"/>
    <property type="molecule type" value="Genomic_DNA"/>
</dbReference>
<reference evidence="7 8" key="1">
    <citation type="submission" date="2018-07" db="EMBL/GenBank/DDBJ databases">
        <title>Genomic Encyclopedia of Type Strains, Phase IV (KMG-IV): sequencing the most valuable type-strain genomes for metagenomic binning, comparative biology and taxonomic classification.</title>
        <authorList>
            <person name="Goeker M."/>
        </authorList>
    </citation>
    <scope>NUCLEOTIDE SEQUENCE [LARGE SCALE GENOMIC DNA]</scope>
    <source>
        <strain evidence="7 8">DSM 100911</strain>
    </source>
</reference>
<feature type="transmembrane region" description="Helical" evidence="6">
    <location>
        <begin position="75"/>
        <end position="96"/>
    </location>
</feature>
<evidence type="ECO:0000256" key="4">
    <source>
        <dbReference type="ARBA" id="ARBA00022989"/>
    </source>
</evidence>
<feature type="transmembrane region" description="Helical" evidence="6">
    <location>
        <begin position="180"/>
        <end position="208"/>
    </location>
</feature>
<comment type="subcellular location">
    <subcellularLocation>
        <location evidence="1">Cell membrane</location>
        <topology evidence="1">Multi-pass membrane protein</topology>
    </subcellularLocation>
</comment>
<dbReference type="GO" id="GO:0005886">
    <property type="term" value="C:plasma membrane"/>
    <property type="evidence" value="ECO:0007669"/>
    <property type="project" value="UniProtKB-SubCell"/>
</dbReference>
<feature type="transmembrane region" description="Helical" evidence="6">
    <location>
        <begin position="45"/>
        <end position="68"/>
    </location>
</feature>
<dbReference type="Proteomes" id="UP000252174">
    <property type="component" value="Unassembled WGS sequence"/>
</dbReference>
<dbReference type="AlphaFoldDB" id="A0A369APD8"/>
<dbReference type="RefSeq" id="WP_114482698.1">
    <property type="nucleotide sequence ID" value="NZ_QPJU01000002.1"/>
</dbReference>
<dbReference type="PANTHER" id="PTHR30086">
    <property type="entry name" value="ARGININE EXPORTER PROTEIN ARGO"/>
    <property type="match status" value="1"/>
</dbReference>
<dbReference type="InterPro" id="IPR001123">
    <property type="entry name" value="LeuE-type"/>
</dbReference>
<dbReference type="Pfam" id="PF01810">
    <property type="entry name" value="LysE"/>
    <property type="match status" value="1"/>
</dbReference>
<keyword evidence="5 6" id="KW-0472">Membrane</keyword>
<protein>
    <submittedName>
        <fullName evidence="7">Threonine/homoserine/homoserine lactone efflux protein</fullName>
    </submittedName>
</protein>
<keyword evidence="3 6" id="KW-0812">Transmembrane</keyword>
<feature type="transmembrane region" description="Helical" evidence="6">
    <location>
        <begin position="220"/>
        <end position="238"/>
    </location>
</feature>
<keyword evidence="2" id="KW-1003">Cell membrane</keyword>
<evidence type="ECO:0000256" key="5">
    <source>
        <dbReference type="ARBA" id="ARBA00023136"/>
    </source>
</evidence>
<organism evidence="7 8">
    <name type="scientific">Extensimonas vulgaris</name>
    <dbReference type="NCBI Taxonomy" id="1031594"/>
    <lineage>
        <taxon>Bacteria</taxon>
        <taxon>Pseudomonadati</taxon>
        <taxon>Pseudomonadota</taxon>
        <taxon>Betaproteobacteria</taxon>
        <taxon>Burkholderiales</taxon>
        <taxon>Comamonadaceae</taxon>
        <taxon>Extensimonas</taxon>
    </lineage>
</organism>
<gene>
    <name evidence="7" type="ORF">DFR45_102325</name>
</gene>
<comment type="caution">
    <text evidence="7">The sequence shown here is derived from an EMBL/GenBank/DDBJ whole genome shotgun (WGS) entry which is preliminary data.</text>
</comment>
<evidence type="ECO:0000256" key="1">
    <source>
        <dbReference type="ARBA" id="ARBA00004651"/>
    </source>
</evidence>
<name>A0A369APD8_9BURK</name>
<evidence type="ECO:0000256" key="6">
    <source>
        <dbReference type="SAM" id="Phobius"/>
    </source>
</evidence>
<dbReference type="OrthoDB" id="9784202at2"/>
<accession>A0A369APD8</accession>
<evidence type="ECO:0000256" key="2">
    <source>
        <dbReference type="ARBA" id="ARBA00022475"/>
    </source>
</evidence>
<dbReference type="PANTHER" id="PTHR30086:SF20">
    <property type="entry name" value="ARGININE EXPORTER PROTEIN ARGO-RELATED"/>
    <property type="match status" value="1"/>
</dbReference>
<evidence type="ECO:0000313" key="7">
    <source>
        <dbReference type="EMBL" id="RCX10923.1"/>
    </source>
</evidence>
<keyword evidence="4 6" id="KW-1133">Transmembrane helix</keyword>
<evidence type="ECO:0000313" key="8">
    <source>
        <dbReference type="Proteomes" id="UP000252174"/>
    </source>
</evidence>
<evidence type="ECO:0000256" key="3">
    <source>
        <dbReference type="ARBA" id="ARBA00022692"/>
    </source>
</evidence>
<dbReference type="PIRSF" id="PIRSF006324">
    <property type="entry name" value="LeuE"/>
    <property type="match status" value="1"/>
</dbReference>
<keyword evidence="8" id="KW-1185">Reference proteome</keyword>